<dbReference type="InterPro" id="IPR042235">
    <property type="entry name" value="ZP-C_dom"/>
</dbReference>
<keyword evidence="1" id="KW-1015">Disulfide bond</keyword>
<dbReference type="InterPro" id="IPR055355">
    <property type="entry name" value="ZP-C"/>
</dbReference>
<dbReference type="Pfam" id="PF00100">
    <property type="entry name" value="Zona_pellucida"/>
    <property type="match status" value="1"/>
</dbReference>
<dbReference type="PROSITE" id="PS51034">
    <property type="entry name" value="ZP_2"/>
    <property type="match status" value="1"/>
</dbReference>
<dbReference type="EMBL" id="KZ269993">
    <property type="protein sequence ID" value="OZC09544.1"/>
    <property type="molecule type" value="Genomic_DNA"/>
</dbReference>
<dbReference type="Pfam" id="PF25057">
    <property type="entry name" value="CUT_N"/>
    <property type="match status" value="1"/>
</dbReference>
<gene>
    <name evidence="3" type="ORF">X798_03502</name>
</gene>
<keyword evidence="4" id="KW-1185">Reference proteome</keyword>
<name>A0A238BWY4_9BILA</name>
<evidence type="ECO:0000313" key="4">
    <source>
        <dbReference type="Proteomes" id="UP000242913"/>
    </source>
</evidence>
<accession>A0A238BWY4</accession>
<proteinExistence type="predicted"/>
<dbReference type="Proteomes" id="UP000242913">
    <property type="component" value="Unassembled WGS sequence"/>
</dbReference>
<evidence type="ECO:0000313" key="3">
    <source>
        <dbReference type="EMBL" id="OZC09544.1"/>
    </source>
</evidence>
<dbReference type="SMART" id="SM00241">
    <property type="entry name" value="ZP"/>
    <property type="match status" value="1"/>
</dbReference>
<dbReference type="PANTHER" id="PTHR46560">
    <property type="entry name" value="CYPHER, ISOFORM B"/>
    <property type="match status" value="1"/>
</dbReference>
<reference evidence="3 4" key="1">
    <citation type="submission" date="2015-12" db="EMBL/GenBank/DDBJ databases">
        <title>Draft genome of the nematode, Onchocerca flexuosa.</title>
        <authorList>
            <person name="Mitreva M."/>
        </authorList>
    </citation>
    <scope>NUCLEOTIDE SEQUENCE [LARGE SCALE GENOMIC DNA]</scope>
    <source>
        <strain evidence="3">Red Deer</strain>
    </source>
</reference>
<sequence>MRFQIFTIQGKRREKTAKAICTEDGIAANIEFNRFFNGKIYSVDYSTNPDCIYHNTNNTPILEIKFVIPLNKCGTKISKNTRNIVDLIENFIYVQMEKEVQVSLDRHFLFTCQLAPPPGQSLIEAQNGETLLPNRIPKYGLSSQEAEPEFKLENNWGNWPINSILISSTPISASISSEGKFENWPLELSTTGEMLSIDKLLITSATTSATDVSTKSSENLDTLMKILGEIKFWHSIVFTPLFSNKISSEMNTNLSTTTAMDKKETALAARENSTSRTKPLESVQIFATQLPNQKPTTDTAIYMEIQDNDEVPFGNTINRPIQIGENISLVIRSRSQNDTYNLFVHSCYASDKQGLEKIMLFDQFGCAMQPKLTGKMIRMKNAGQTYHYFRISAFKFPGLDDVYFTCAVDISQNEGFPEKCETTRNETRWRRSFDTDISHIELCNSN</sequence>
<dbReference type="Gene3D" id="2.60.40.4100">
    <property type="entry name" value="Zona pellucida, ZP-C domain"/>
    <property type="match status" value="1"/>
</dbReference>
<dbReference type="OrthoDB" id="10068552at2759"/>
<evidence type="ECO:0000259" key="2">
    <source>
        <dbReference type="PROSITE" id="PS51034"/>
    </source>
</evidence>
<dbReference type="AlphaFoldDB" id="A0A238BWY4"/>
<dbReference type="InterPro" id="IPR001507">
    <property type="entry name" value="ZP_dom"/>
</dbReference>
<organism evidence="3 4">
    <name type="scientific">Onchocerca flexuosa</name>
    <dbReference type="NCBI Taxonomy" id="387005"/>
    <lineage>
        <taxon>Eukaryota</taxon>
        <taxon>Metazoa</taxon>
        <taxon>Ecdysozoa</taxon>
        <taxon>Nematoda</taxon>
        <taxon>Chromadorea</taxon>
        <taxon>Rhabditida</taxon>
        <taxon>Spirurina</taxon>
        <taxon>Spiruromorpha</taxon>
        <taxon>Filarioidea</taxon>
        <taxon>Onchocercidae</taxon>
        <taxon>Onchocerca</taxon>
    </lineage>
</organism>
<protein>
    <submittedName>
        <fullName evidence="3">Zona pellucida-like domain protein</fullName>
    </submittedName>
</protein>
<dbReference type="PANTHER" id="PTHR46560:SF12">
    <property type="entry name" value="ZP DOMAIN-CONTAINING PROTEIN"/>
    <property type="match status" value="1"/>
</dbReference>
<feature type="domain" description="ZP" evidence="2">
    <location>
        <begin position="20"/>
        <end position="427"/>
    </location>
</feature>
<dbReference type="InterPro" id="IPR056953">
    <property type="entry name" value="CUT_N"/>
</dbReference>
<evidence type="ECO:0000256" key="1">
    <source>
        <dbReference type="ARBA" id="ARBA00023157"/>
    </source>
</evidence>